<dbReference type="InterPro" id="IPR036291">
    <property type="entry name" value="NAD(P)-bd_dom_sf"/>
</dbReference>
<dbReference type="InterPro" id="IPR020843">
    <property type="entry name" value="ER"/>
</dbReference>
<dbReference type="InterPro" id="IPR051603">
    <property type="entry name" value="Zinc-ADH_QOR/CCCR"/>
</dbReference>
<proteinExistence type="predicted"/>
<evidence type="ECO:0000256" key="1">
    <source>
        <dbReference type="ARBA" id="ARBA00004496"/>
    </source>
</evidence>
<protein>
    <submittedName>
        <fullName evidence="8">NADPH:quinone reductase</fullName>
    </submittedName>
</protein>
<dbReference type="InterPro" id="IPR002364">
    <property type="entry name" value="Quin_OxRdtase/zeta-crystal_CS"/>
</dbReference>
<dbReference type="GO" id="GO:0003723">
    <property type="term" value="F:RNA binding"/>
    <property type="evidence" value="ECO:0007669"/>
    <property type="project" value="UniProtKB-KW"/>
</dbReference>
<name>A0A1I7NDL4_9BACT</name>
<dbReference type="Proteomes" id="UP000199537">
    <property type="component" value="Unassembled WGS sequence"/>
</dbReference>
<dbReference type="Pfam" id="PF08240">
    <property type="entry name" value="ADH_N"/>
    <property type="match status" value="1"/>
</dbReference>
<reference evidence="9" key="1">
    <citation type="submission" date="2016-10" db="EMBL/GenBank/DDBJ databases">
        <authorList>
            <person name="Varghese N."/>
            <person name="Submissions S."/>
        </authorList>
    </citation>
    <scope>NUCLEOTIDE SEQUENCE [LARGE SCALE GENOMIC DNA]</scope>
    <source>
        <strain evidence="9">DSM 14807</strain>
    </source>
</reference>
<dbReference type="SUPFAM" id="SSF50129">
    <property type="entry name" value="GroES-like"/>
    <property type="match status" value="1"/>
</dbReference>
<dbReference type="GO" id="GO:0008270">
    <property type="term" value="F:zinc ion binding"/>
    <property type="evidence" value="ECO:0007669"/>
    <property type="project" value="InterPro"/>
</dbReference>
<dbReference type="SUPFAM" id="SSF51735">
    <property type="entry name" value="NAD(P)-binding Rossmann-fold domains"/>
    <property type="match status" value="1"/>
</dbReference>
<feature type="domain" description="Enoyl reductase (ER)" evidence="7">
    <location>
        <begin position="10"/>
        <end position="315"/>
    </location>
</feature>
<dbReference type="GO" id="GO:0005737">
    <property type="term" value="C:cytoplasm"/>
    <property type="evidence" value="ECO:0007669"/>
    <property type="project" value="UniProtKB-SubCell"/>
</dbReference>
<dbReference type="InterPro" id="IPR013154">
    <property type="entry name" value="ADH-like_N"/>
</dbReference>
<evidence type="ECO:0000313" key="9">
    <source>
        <dbReference type="Proteomes" id="UP000199537"/>
    </source>
</evidence>
<comment type="subcellular location">
    <subcellularLocation>
        <location evidence="1">Cytoplasm</location>
    </subcellularLocation>
</comment>
<dbReference type="PROSITE" id="PS01162">
    <property type="entry name" value="QOR_ZETA_CRYSTAL"/>
    <property type="match status" value="1"/>
</dbReference>
<evidence type="ECO:0000313" key="8">
    <source>
        <dbReference type="EMBL" id="SFV32778.1"/>
    </source>
</evidence>
<dbReference type="InterPro" id="IPR013149">
    <property type="entry name" value="ADH-like_C"/>
</dbReference>
<keyword evidence="9" id="KW-1185">Reference proteome</keyword>
<comment type="subunit">
    <text evidence="2">Homotetramer.</text>
</comment>
<dbReference type="Pfam" id="PF00107">
    <property type="entry name" value="ADH_zinc_N"/>
    <property type="match status" value="1"/>
</dbReference>
<evidence type="ECO:0000256" key="4">
    <source>
        <dbReference type="ARBA" id="ARBA00022857"/>
    </source>
</evidence>
<gene>
    <name evidence="8" type="ORF">SAMN05660895_1454</name>
</gene>
<accession>A0A1I7NDL4</accession>
<dbReference type="Gene3D" id="3.90.180.10">
    <property type="entry name" value="Medium-chain alcohol dehydrogenases, catalytic domain"/>
    <property type="match status" value="1"/>
</dbReference>
<evidence type="ECO:0000256" key="2">
    <source>
        <dbReference type="ARBA" id="ARBA00011881"/>
    </source>
</evidence>
<keyword evidence="5" id="KW-0694">RNA-binding</keyword>
<keyword evidence="6" id="KW-0007">Acetylation</keyword>
<keyword evidence="4" id="KW-0521">NADP</keyword>
<dbReference type="PANTHER" id="PTHR44154">
    <property type="entry name" value="QUINONE OXIDOREDUCTASE"/>
    <property type="match status" value="1"/>
</dbReference>
<dbReference type="InterPro" id="IPR011032">
    <property type="entry name" value="GroES-like_sf"/>
</dbReference>
<evidence type="ECO:0000256" key="3">
    <source>
        <dbReference type="ARBA" id="ARBA00022490"/>
    </source>
</evidence>
<dbReference type="PANTHER" id="PTHR44154:SF1">
    <property type="entry name" value="QUINONE OXIDOREDUCTASE"/>
    <property type="match status" value="1"/>
</dbReference>
<dbReference type="EMBL" id="FPCJ01000001">
    <property type="protein sequence ID" value="SFV32778.1"/>
    <property type="molecule type" value="Genomic_DNA"/>
</dbReference>
<evidence type="ECO:0000256" key="6">
    <source>
        <dbReference type="ARBA" id="ARBA00022990"/>
    </source>
</evidence>
<keyword evidence="3" id="KW-0963">Cytoplasm</keyword>
<dbReference type="RefSeq" id="WP_092459372.1">
    <property type="nucleotide sequence ID" value="NZ_FPCJ01000001.1"/>
</dbReference>
<evidence type="ECO:0000259" key="7">
    <source>
        <dbReference type="SMART" id="SM00829"/>
    </source>
</evidence>
<dbReference type="GO" id="GO:0016491">
    <property type="term" value="F:oxidoreductase activity"/>
    <property type="evidence" value="ECO:0007669"/>
    <property type="project" value="InterPro"/>
</dbReference>
<dbReference type="SMART" id="SM00829">
    <property type="entry name" value="PKS_ER"/>
    <property type="match status" value="1"/>
</dbReference>
<dbReference type="OrthoDB" id="634508at2"/>
<sequence length="317" mass="34231">MKAVIIEQFGGVDQLKLTDLPKPKPAPDEVVVRNVAVSVNPVDAKIRANGTWAGISLPAVLGYDAAGVVEAVGEQVTEFRVGDEVFYTPQIHGNPRGTYAEFTSVPANILARKPRGITFEEAAAIPLAGGTAWEAVVRRLQVKPGETVLITAAAGGVGSFAVQFARAAGARVIATASAHNHEFVRMVGADFVVDYHHEQAHQQILAYTGGKLVDAAFDIQGNPVIGGILNLVKPFGRLACILPPAGNLAPLYHHNQTLHGVFLTRERKRLEEMTPLFEWGKAKSWVDEVMPFSAENLRKAHERMDQAHGRGKIVLTF</sequence>
<dbReference type="Gene3D" id="3.40.50.720">
    <property type="entry name" value="NAD(P)-binding Rossmann-like Domain"/>
    <property type="match status" value="1"/>
</dbReference>
<dbReference type="AlphaFoldDB" id="A0A1I7NDL4"/>
<organism evidence="8 9">
    <name type="scientific">Thermoflavifilum thermophilum</name>
    <dbReference type="NCBI Taxonomy" id="1393122"/>
    <lineage>
        <taxon>Bacteria</taxon>
        <taxon>Pseudomonadati</taxon>
        <taxon>Bacteroidota</taxon>
        <taxon>Chitinophagia</taxon>
        <taxon>Chitinophagales</taxon>
        <taxon>Chitinophagaceae</taxon>
        <taxon>Thermoflavifilum</taxon>
    </lineage>
</organism>
<evidence type="ECO:0000256" key="5">
    <source>
        <dbReference type="ARBA" id="ARBA00022884"/>
    </source>
</evidence>
<dbReference type="STRING" id="1393122.SAMN05660895_1454"/>